<sequence length="227" mass="25548">MQLISPISSENLMQSRLGELGLQSIDVDSAGDCFFRSVSHQLYGNSNHRMHVRTAGVQFMRDNRERFIGSNTENSWLRYLNNMCIQGTWADALIIQAVADAFNVTIQIVESNQGQFAPLTTVYPVQERNTSSTITIESAKPITFPHSNENRSIDKCHYVSTTALQSNASNASMCSELTNYTQSSINKHFIMSIYAVCFSVIKSCTYWDSSTLQALHEHACLFYEKCN</sequence>
<evidence type="ECO:0000313" key="3">
    <source>
        <dbReference type="Proteomes" id="UP001159427"/>
    </source>
</evidence>
<keyword evidence="3" id="KW-1185">Reference proteome</keyword>
<dbReference type="CDD" id="cd22758">
    <property type="entry name" value="OTU_232R-like"/>
    <property type="match status" value="1"/>
</dbReference>
<feature type="non-terminal residue" evidence="2">
    <location>
        <position position="227"/>
    </location>
</feature>
<dbReference type="InterPro" id="IPR038765">
    <property type="entry name" value="Papain-like_cys_pep_sf"/>
</dbReference>
<dbReference type="PANTHER" id="PTHR12419">
    <property type="entry name" value="OTU DOMAIN CONTAINING PROTEIN"/>
    <property type="match status" value="1"/>
</dbReference>
<dbReference type="PANTHER" id="PTHR12419:SF11">
    <property type="entry name" value="OTU DOMAIN-CONTAINING PROTEIN DDB_G0284757"/>
    <property type="match status" value="1"/>
</dbReference>
<dbReference type="PROSITE" id="PS50802">
    <property type="entry name" value="OTU"/>
    <property type="match status" value="1"/>
</dbReference>
<protein>
    <recommendedName>
        <fullName evidence="1">OTU domain-containing protein</fullName>
    </recommendedName>
</protein>
<dbReference type="InterPro" id="IPR050704">
    <property type="entry name" value="Peptidase_C85-like"/>
</dbReference>
<accession>A0ABN8MLS1</accession>
<evidence type="ECO:0000313" key="2">
    <source>
        <dbReference type="EMBL" id="CAH3029556.1"/>
    </source>
</evidence>
<dbReference type="SUPFAM" id="SSF54001">
    <property type="entry name" value="Cysteine proteinases"/>
    <property type="match status" value="1"/>
</dbReference>
<proteinExistence type="predicted"/>
<dbReference type="InterPro" id="IPR003323">
    <property type="entry name" value="OTU_dom"/>
</dbReference>
<comment type="caution">
    <text evidence="2">The sequence shown here is derived from an EMBL/GenBank/DDBJ whole genome shotgun (WGS) entry which is preliminary data.</text>
</comment>
<name>A0ABN8MLS1_9CNID</name>
<organism evidence="2 3">
    <name type="scientific">Porites evermanni</name>
    <dbReference type="NCBI Taxonomy" id="104178"/>
    <lineage>
        <taxon>Eukaryota</taxon>
        <taxon>Metazoa</taxon>
        <taxon>Cnidaria</taxon>
        <taxon>Anthozoa</taxon>
        <taxon>Hexacorallia</taxon>
        <taxon>Scleractinia</taxon>
        <taxon>Fungiina</taxon>
        <taxon>Poritidae</taxon>
        <taxon>Porites</taxon>
    </lineage>
</organism>
<evidence type="ECO:0000259" key="1">
    <source>
        <dbReference type="PROSITE" id="PS50802"/>
    </source>
</evidence>
<dbReference type="Pfam" id="PF02338">
    <property type="entry name" value="OTU"/>
    <property type="match status" value="1"/>
</dbReference>
<feature type="domain" description="OTU" evidence="1">
    <location>
        <begin position="22"/>
        <end position="164"/>
    </location>
</feature>
<dbReference type="Gene3D" id="3.90.70.80">
    <property type="match status" value="1"/>
</dbReference>
<reference evidence="2 3" key="1">
    <citation type="submission" date="2022-05" db="EMBL/GenBank/DDBJ databases">
        <authorList>
            <consortium name="Genoscope - CEA"/>
            <person name="William W."/>
        </authorList>
    </citation>
    <scope>NUCLEOTIDE SEQUENCE [LARGE SCALE GENOMIC DNA]</scope>
</reference>
<dbReference type="Proteomes" id="UP001159427">
    <property type="component" value="Unassembled WGS sequence"/>
</dbReference>
<gene>
    <name evidence="2" type="ORF">PEVE_00036342</name>
</gene>
<dbReference type="EMBL" id="CALNXI010000579">
    <property type="protein sequence ID" value="CAH3029556.1"/>
    <property type="molecule type" value="Genomic_DNA"/>
</dbReference>